<dbReference type="PANTHER" id="PTHR35394">
    <property type="entry name" value="DUF3176 DOMAIN-CONTAINING PROTEIN"/>
    <property type="match status" value="1"/>
</dbReference>
<keyword evidence="2" id="KW-0472">Membrane</keyword>
<evidence type="ECO:0000256" key="1">
    <source>
        <dbReference type="SAM" id="MobiDB-lite"/>
    </source>
</evidence>
<reference evidence="3 4" key="1">
    <citation type="submission" date="2016-12" db="EMBL/GenBank/DDBJ databases">
        <title>The genomes of Aspergillus section Nigri reveals drivers in fungal speciation.</title>
        <authorList>
            <consortium name="DOE Joint Genome Institute"/>
            <person name="Vesth T.C."/>
            <person name="Nybo J."/>
            <person name="Theobald S."/>
            <person name="Brandl J."/>
            <person name="Frisvad J.C."/>
            <person name="Nielsen K.F."/>
            <person name="Lyhne E.K."/>
            <person name="Kogle M.E."/>
            <person name="Kuo A."/>
            <person name="Riley R."/>
            <person name="Clum A."/>
            <person name="Nolan M."/>
            <person name="Lipzen A."/>
            <person name="Salamov A."/>
            <person name="Henrissat B."/>
            <person name="Wiebenga A."/>
            <person name="De Vries R.P."/>
            <person name="Grigoriev I.V."/>
            <person name="Mortensen U.H."/>
            <person name="Andersen M.R."/>
            <person name="Baker S.E."/>
        </authorList>
    </citation>
    <scope>NUCLEOTIDE SEQUENCE [LARGE SCALE GENOMIC DNA]</scope>
    <source>
        <strain evidence="3 4">IBT 23096</strain>
    </source>
</reference>
<keyword evidence="2" id="KW-1133">Transmembrane helix</keyword>
<feature type="compositionally biased region" description="Polar residues" evidence="1">
    <location>
        <begin position="1"/>
        <end position="14"/>
    </location>
</feature>
<dbReference type="VEuPathDB" id="FungiDB:P170DRAFT_513631"/>
<accession>A0A2I2FUY3</accession>
<dbReference type="PANTHER" id="PTHR35394:SF5">
    <property type="entry name" value="DUF3176 DOMAIN-CONTAINING PROTEIN"/>
    <property type="match status" value="1"/>
</dbReference>
<dbReference type="STRING" id="1392250.A0A2I2FUY3"/>
<dbReference type="OrthoDB" id="5376804at2759"/>
<feature type="transmembrane region" description="Helical" evidence="2">
    <location>
        <begin position="102"/>
        <end position="126"/>
    </location>
</feature>
<keyword evidence="2" id="KW-0812">Transmembrane</keyword>
<dbReference type="Pfam" id="PF11374">
    <property type="entry name" value="DUF3176"/>
    <property type="match status" value="1"/>
</dbReference>
<feature type="region of interest" description="Disordered" evidence="1">
    <location>
        <begin position="1"/>
        <end position="92"/>
    </location>
</feature>
<dbReference type="InterPro" id="IPR021514">
    <property type="entry name" value="DUF3176"/>
</dbReference>
<feature type="compositionally biased region" description="Polar residues" evidence="1">
    <location>
        <begin position="69"/>
        <end position="78"/>
    </location>
</feature>
<comment type="caution">
    <text evidence="3">The sequence shown here is derived from an EMBL/GenBank/DDBJ whole genome shotgun (WGS) entry which is preliminary data.</text>
</comment>
<evidence type="ECO:0000256" key="2">
    <source>
        <dbReference type="SAM" id="Phobius"/>
    </source>
</evidence>
<gene>
    <name evidence="3" type="ORF">P170DRAFT_513631</name>
</gene>
<evidence type="ECO:0000313" key="3">
    <source>
        <dbReference type="EMBL" id="PLB44450.1"/>
    </source>
</evidence>
<evidence type="ECO:0000313" key="4">
    <source>
        <dbReference type="Proteomes" id="UP000234275"/>
    </source>
</evidence>
<keyword evidence="4" id="KW-1185">Reference proteome</keyword>
<dbReference type="GeneID" id="36562837"/>
<proteinExistence type="predicted"/>
<dbReference type="AlphaFoldDB" id="A0A2I2FUY3"/>
<protein>
    <submittedName>
        <fullName evidence="3">Uncharacterized protein</fullName>
    </submittedName>
</protein>
<name>A0A2I2FUY3_9EURO</name>
<feature type="transmembrane region" description="Helical" evidence="2">
    <location>
        <begin position="396"/>
        <end position="419"/>
    </location>
</feature>
<dbReference type="Proteomes" id="UP000234275">
    <property type="component" value="Unassembled WGS sequence"/>
</dbReference>
<dbReference type="EMBL" id="MSFO01000009">
    <property type="protein sequence ID" value="PLB44450.1"/>
    <property type="molecule type" value="Genomic_DNA"/>
</dbReference>
<organism evidence="3 4">
    <name type="scientific">Aspergillus steynii IBT 23096</name>
    <dbReference type="NCBI Taxonomy" id="1392250"/>
    <lineage>
        <taxon>Eukaryota</taxon>
        <taxon>Fungi</taxon>
        <taxon>Dikarya</taxon>
        <taxon>Ascomycota</taxon>
        <taxon>Pezizomycotina</taxon>
        <taxon>Eurotiomycetes</taxon>
        <taxon>Eurotiomycetidae</taxon>
        <taxon>Eurotiales</taxon>
        <taxon>Aspergillaceae</taxon>
        <taxon>Aspergillus</taxon>
        <taxon>Aspergillus subgen. Circumdati</taxon>
    </lineage>
</organism>
<sequence length="480" mass="52802">MASGCQYSSVNNPPESDEHHEQYELEQAIESWQRARISGVDDSEDPGTTTPAIQPAYGDGPAEIPQHPDASNTSTAESTRLKDGHKPLSVKRKNPFDSGGSWVWEIASETVSIVCLALLIVFLVWVDGSSYTKWQYHISPNSIVSIMATIARAALLVPVSACIGQLKWVHSSTSRELYRLQTLDEASRGPWGSLGLLVTTKPSLASVGSILMVLALAIDPFAQQILSFPLREVPDLSIISYIPRTQEYKMEHASPMYLGDKKQKIAFSLSLSTQLAILKGAFQEGGGVQPSCPTGNCTFPNFFTMGFCSKCEDVSNQANQSCPTYKGSENELGLAPPNPLNNSIQLNLMNEGRENINKTFASIATSLSDNIRFSNKKVDHVNGTTYHVETYIHVRWQWVILPLITTAGSGLLLAITALASRKQDLVLWKSSILPLVMGQLHTNPERDANCFRDVDETRRFAKDVKVVVAQNDESIIFTEQ</sequence>
<dbReference type="RefSeq" id="XP_024699752.1">
    <property type="nucleotide sequence ID" value="XM_024855131.1"/>
</dbReference>